<protein>
    <recommendedName>
        <fullName evidence="4">Cyclic nucleotide-binding domain-containing protein</fullName>
    </recommendedName>
</protein>
<dbReference type="GO" id="GO:0035725">
    <property type="term" value="P:sodium ion transmembrane transport"/>
    <property type="evidence" value="ECO:0000318"/>
    <property type="project" value="GO_Central"/>
</dbReference>
<dbReference type="InterPro" id="IPR018490">
    <property type="entry name" value="cNMP-bd_dom_sf"/>
</dbReference>
<dbReference type="STRING" id="164328.H3GG95"/>
<dbReference type="CDD" id="cd00038">
    <property type="entry name" value="CAP_ED"/>
    <property type="match status" value="1"/>
</dbReference>
<feature type="chain" id="PRO_5003585461" description="Cyclic nucleotide-binding domain-containing protein" evidence="3">
    <location>
        <begin position="22"/>
        <end position="1238"/>
    </location>
</feature>
<keyword evidence="3" id="KW-0732">Signal</keyword>
<dbReference type="Gene3D" id="1.10.287.70">
    <property type="match status" value="1"/>
</dbReference>
<dbReference type="EMBL" id="DS566007">
    <property type="status" value="NOT_ANNOTATED_CDS"/>
    <property type="molecule type" value="Genomic_DNA"/>
</dbReference>
<dbReference type="InterPro" id="IPR000595">
    <property type="entry name" value="cNMP-bd_dom"/>
</dbReference>
<feature type="compositionally biased region" description="Basic and acidic residues" evidence="1">
    <location>
        <begin position="773"/>
        <end position="797"/>
    </location>
</feature>
<dbReference type="PANTHER" id="PTHR10217">
    <property type="entry name" value="VOLTAGE AND LIGAND GATED POTASSIUM CHANNEL"/>
    <property type="match status" value="1"/>
</dbReference>
<proteinExistence type="predicted"/>
<dbReference type="GO" id="GO:0003254">
    <property type="term" value="P:regulation of membrane depolarization"/>
    <property type="evidence" value="ECO:0000318"/>
    <property type="project" value="GO_Central"/>
</dbReference>
<feature type="region of interest" description="Disordered" evidence="1">
    <location>
        <begin position="704"/>
        <end position="724"/>
    </location>
</feature>
<accession>H3GG95</accession>
<keyword evidence="6" id="KW-1185">Reference proteome</keyword>
<dbReference type="InParanoid" id="H3GG95"/>
<dbReference type="Pfam" id="PF07885">
    <property type="entry name" value="Ion_trans_2"/>
    <property type="match status" value="1"/>
</dbReference>
<dbReference type="PANTHER" id="PTHR10217:SF435">
    <property type="entry name" value="POTASSIUM VOLTAGE-GATED CHANNEL PROTEIN EAG"/>
    <property type="match status" value="1"/>
</dbReference>
<feature type="domain" description="Cyclic nucleotide-binding" evidence="4">
    <location>
        <begin position="1150"/>
        <end position="1231"/>
    </location>
</feature>
<dbReference type="PROSITE" id="PS00888">
    <property type="entry name" value="CNMP_BINDING_1"/>
    <property type="match status" value="1"/>
</dbReference>
<dbReference type="HOGENOM" id="CLU_007222_0_0_1"/>
<dbReference type="EnsemblProtists" id="Phyra74826">
    <property type="protein sequence ID" value="Phyra74826"/>
    <property type="gene ID" value="Phyra74826"/>
</dbReference>
<dbReference type="VEuPathDB" id="FungiDB:KRP22_1031"/>
<evidence type="ECO:0000313" key="6">
    <source>
        <dbReference type="Proteomes" id="UP000005238"/>
    </source>
</evidence>
<sequence length="1238" mass="136974">MRLDGLLVWQLLTWFATRSEGLLQRRDLREHWDPGAKMSTSYDALREVARGLHHVEAAGTNAFASLSITPRDLLSSPSREPASTHVSYNCTSTSAIWNLQQDPNVLRLEHFEASEAAATATIRVADCSNLSSSMDHVVIVNAFFGVEFAGMPAYFYVVNASELERCQVRLELAQATFTQVYPDCKIKFRSTDIANLIGTESHEAAAAMRARRSLETSSFGFVKDSSCKYDCGEEGDAGEIDADKCWAKDADTWIEVQCKVQFYEKNSKCSSECGYEGDNETLAPNQCYECSSSDGSCKLSYSSTDDGCCRVLECGAVEDTAVTSSGTLSWNLDDDTLAVSNSTYPIFETGNCSDTSDPSTDCCRVTCENCFLNVSIASLFADVQVIGVTIDEAIEMELAGNANLEVALFAPNGCTLDETTQLKNASFTVPLGETGISVEITMGLDLRRKLSLQPHGSTAFVGATAELQSLTAGLLRSEPFHNVQITSNISNKLAQSSIDLEMELELIPSFQASLSLLKGLAQVGVKVEFMVFLELNSTFQSPEPFPGLSSEYLDESSLWRGGDCRLPHFMEYNCNAGYGEVNISIPLSVNVPAIGNETSELDVASSAARSSYSLFSGCVATAYDAEIILLVAIDTVSSLSDKKKEALQTILMWTLGMTDIEPDFVNITSVSSVTGEISITLSVPPSLGELYPNASDFESEVAPMVGQDSSPLPELHGNRPAPPGRLSALALSLLDSVLHRRAPNSPGDGNRKVTPFSRRARIARSAHNINGRSRREGERNRREAAKSRREEASHREGSPSNATPNVSMRRSSSMEQLKAGLSSKMLGLNSSTARSFKMKVVASATDTGKKEAPEVVTNYVYDMPEKKSKVKADYDDIDDLENDDFDHDLSDEDEEDEDEFNFELRPLVSEDEDEMAILHFDLFVDAMFVVDIAFNFNTAVEDDGKLHFSLPSIFRHYTRGWFVPEVLWTLPFYAIFEAHDSEACLFAYLAFNDEDQLEFAIYSRVLQDSELKTRYIAAFYWSMMTMTTVGYGDITVKTNAGRLFSLAAMIVGAGVFAYGITNVVSLFQQLYENDTAYRRDMDQINDFMQARMLPRALRDKVRANTFHWRKAARGENKERDRAIVERMASLIRTKVADRFCEEMMPRKMPFLAGCSAEFIHDLYLRMRVQCYLPGEDIISQGDYGSEMFFLFAGHAQVLLGITKVALFGPNSCFGEFSIANPRKPRLATIQALDFWGIR</sequence>
<dbReference type="AlphaFoldDB" id="H3GG95"/>
<evidence type="ECO:0000256" key="2">
    <source>
        <dbReference type="SAM" id="Phobius"/>
    </source>
</evidence>
<dbReference type="VEuPathDB" id="FungiDB:KRP23_13357"/>
<evidence type="ECO:0000256" key="1">
    <source>
        <dbReference type="SAM" id="MobiDB-lite"/>
    </source>
</evidence>
<feature type="transmembrane region" description="Helical" evidence="2">
    <location>
        <begin position="1046"/>
        <end position="1067"/>
    </location>
</feature>
<dbReference type="SUPFAM" id="SSF81324">
    <property type="entry name" value="Voltage-gated potassium channels"/>
    <property type="match status" value="1"/>
</dbReference>
<feature type="compositionally biased region" description="Polar residues" evidence="1">
    <location>
        <begin position="798"/>
        <end position="815"/>
    </location>
</feature>
<dbReference type="PROSITE" id="PS50042">
    <property type="entry name" value="CNMP_BINDING_3"/>
    <property type="match status" value="1"/>
</dbReference>
<dbReference type="GO" id="GO:0071805">
    <property type="term" value="P:potassium ion transmembrane transport"/>
    <property type="evidence" value="ECO:0000318"/>
    <property type="project" value="GO_Central"/>
</dbReference>
<keyword evidence="2" id="KW-0472">Membrane</keyword>
<dbReference type="Gene3D" id="1.10.287.630">
    <property type="entry name" value="Helix hairpin bin"/>
    <property type="match status" value="1"/>
</dbReference>
<keyword evidence="2" id="KW-1133">Transmembrane helix</keyword>
<evidence type="ECO:0000256" key="3">
    <source>
        <dbReference type="SAM" id="SignalP"/>
    </source>
</evidence>
<reference evidence="5" key="2">
    <citation type="submission" date="2015-06" db="UniProtKB">
        <authorList>
            <consortium name="EnsemblProtists"/>
        </authorList>
    </citation>
    <scope>IDENTIFICATION</scope>
    <source>
        <strain evidence="5">Pr102</strain>
    </source>
</reference>
<dbReference type="InterPro" id="IPR013099">
    <property type="entry name" value="K_chnl_dom"/>
</dbReference>
<feature type="signal peptide" evidence="3">
    <location>
        <begin position="1"/>
        <end position="21"/>
    </location>
</feature>
<dbReference type="SUPFAM" id="SSF51206">
    <property type="entry name" value="cAMP-binding domain-like"/>
    <property type="match status" value="1"/>
</dbReference>
<feature type="region of interest" description="Disordered" evidence="1">
    <location>
        <begin position="740"/>
        <end position="818"/>
    </location>
</feature>
<dbReference type="GO" id="GO:0098855">
    <property type="term" value="C:HCN channel complex"/>
    <property type="evidence" value="ECO:0000318"/>
    <property type="project" value="GO_Central"/>
</dbReference>
<name>H3GG95_PHYRM</name>
<dbReference type="eggNOG" id="KOG0498">
    <property type="taxonomic scope" value="Eukaryota"/>
</dbReference>
<dbReference type="InterPro" id="IPR050818">
    <property type="entry name" value="KCNH_animal-type"/>
</dbReference>
<dbReference type="Gene3D" id="2.60.120.10">
    <property type="entry name" value="Jelly Rolls"/>
    <property type="match status" value="1"/>
</dbReference>
<reference evidence="6" key="1">
    <citation type="journal article" date="2006" name="Science">
        <title>Phytophthora genome sequences uncover evolutionary origins and mechanisms of pathogenesis.</title>
        <authorList>
            <person name="Tyler B.M."/>
            <person name="Tripathy S."/>
            <person name="Zhang X."/>
            <person name="Dehal P."/>
            <person name="Jiang R.H."/>
            <person name="Aerts A."/>
            <person name="Arredondo F.D."/>
            <person name="Baxter L."/>
            <person name="Bensasson D."/>
            <person name="Beynon J.L."/>
            <person name="Chapman J."/>
            <person name="Damasceno C.M."/>
            <person name="Dorrance A.E."/>
            <person name="Dou D."/>
            <person name="Dickerman A.W."/>
            <person name="Dubchak I.L."/>
            <person name="Garbelotto M."/>
            <person name="Gijzen M."/>
            <person name="Gordon S.G."/>
            <person name="Govers F."/>
            <person name="Grunwald N.J."/>
            <person name="Huang W."/>
            <person name="Ivors K.L."/>
            <person name="Jones R.W."/>
            <person name="Kamoun S."/>
            <person name="Krampis K."/>
            <person name="Lamour K.H."/>
            <person name="Lee M.K."/>
            <person name="McDonald W.H."/>
            <person name="Medina M."/>
            <person name="Meijer H.J."/>
            <person name="Nordberg E.K."/>
            <person name="Maclean D.J."/>
            <person name="Ospina-Giraldo M.D."/>
            <person name="Morris P.F."/>
            <person name="Phuntumart V."/>
            <person name="Putnam N.H."/>
            <person name="Rash S."/>
            <person name="Rose J.K."/>
            <person name="Sakihama Y."/>
            <person name="Salamov A.A."/>
            <person name="Savidor A."/>
            <person name="Scheuring C.F."/>
            <person name="Smith B.M."/>
            <person name="Sobral B.W."/>
            <person name="Terry A."/>
            <person name="Torto-Alalibo T.A."/>
            <person name="Win J."/>
            <person name="Xu Z."/>
            <person name="Zhang H."/>
            <person name="Grigoriev I.V."/>
            <person name="Rokhsar D.S."/>
            <person name="Boore J.L."/>
        </authorList>
    </citation>
    <scope>NUCLEOTIDE SEQUENCE [LARGE SCALE GENOMIC DNA]</scope>
    <source>
        <strain evidence="6">Pr102</strain>
    </source>
</reference>
<dbReference type="Proteomes" id="UP000005238">
    <property type="component" value="Unassembled WGS sequence"/>
</dbReference>
<evidence type="ECO:0000259" key="4">
    <source>
        <dbReference type="PROSITE" id="PS50042"/>
    </source>
</evidence>
<dbReference type="InterPro" id="IPR014710">
    <property type="entry name" value="RmlC-like_jellyroll"/>
</dbReference>
<dbReference type="GO" id="GO:0005249">
    <property type="term" value="F:voltage-gated potassium channel activity"/>
    <property type="evidence" value="ECO:0000318"/>
    <property type="project" value="GO_Central"/>
</dbReference>
<organism evidence="5 6">
    <name type="scientific">Phytophthora ramorum</name>
    <name type="common">Sudden oak death agent</name>
    <dbReference type="NCBI Taxonomy" id="164328"/>
    <lineage>
        <taxon>Eukaryota</taxon>
        <taxon>Sar</taxon>
        <taxon>Stramenopiles</taxon>
        <taxon>Oomycota</taxon>
        <taxon>Peronosporomycetes</taxon>
        <taxon>Peronosporales</taxon>
        <taxon>Peronosporaceae</taxon>
        <taxon>Phytophthora</taxon>
    </lineage>
</organism>
<keyword evidence="2" id="KW-0812">Transmembrane</keyword>
<dbReference type="InterPro" id="IPR018488">
    <property type="entry name" value="cNMP-bd_CS"/>
</dbReference>
<evidence type="ECO:0000313" key="5">
    <source>
        <dbReference type="EnsemblProtists" id="Phyra74826"/>
    </source>
</evidence>